<proteinExistence type="predicted"/>
<accession>A0A510XUH4</accession>
<dbReference type="Proteomes" id="UP000321419">
    <property type="component" value="Unassembled WGS sequence"/>
</dbReference>
<protein>
    <submittedName>
        <fullName evidence="2">VTC domain-containing protein</fullName>
    </submittedName>
</protein>
<dbReference type="EMBL" id="BJUM01000012">
    <property type="protein sequence ID" value="GEK54678.1"/>
    <property type="molecule type" value="Genomic_DNA"/>
</dbReference>
<dbReference type="OrthoDB" id="148766at2"/>
<dbReference type="InterPro" id="IPR018966">
    <property type="entry name" value="VTC_domain"/>
</dbReference>
<reference evidence="2 3" key="1">
    <citation type="submission" date="2019-07" db="EMBL/GenBank/DDBJ databases">
        <title>Whole genome shotgun sequence of Pseudoalteromonas espejiana NBRC 102222.</title>
        <authorList>
            <person name="Hosoyama A."/>
            <person name="Uohara A."/>
            <person name="Ohji S."/>
            <person name="Ichikawa N."/>
        </authorList>
    </citation>
    <scope>NUCLEOTIDE SEQUENCE [LARGE SCALE GENOMIC DNA]</scope>
    <source>
        <strain evidence="2 3">NBRC 102222</strain>
    </source>
</reference>
<dbReference type="Pfam" id="PF09359">
    <property type="entry name" value="VTC"/>
    <property type="match status" value="1"/>
</dbReference>
<evidence type="ECO:0000313" key="3">
    <source>
        <dbReference type="Proteomes" id="UP000321419"/>
    </source>
</evidence>
<keyword evidence="3" id="KW-1185">Reference proteome</keyword>
<dbReference type="GO" id="GO:0006799">
    <property type="term" value="P:polyphosphate biosynthetic process"/>
    <property type="evidence" value="ECO:0007669"/>
    <property type="project" value="UniProtKB-ARBA"/>
</dbReference>
<comment type="caution">
    <text evidence="2">The sequence shown here is derived from an EMBL/GenBank/DDBJ whole genome shotgun (WGS) entry which is preliminary data.</text>
</comment>
<organism evidence="2 3">
    <name type="scientific">Pseudoalteromonas espejiana</name>
    <dbReference type="NCBI Taxonomy" id="28107"/>
    <lineage>
        <taxon>Bacteria</taxon>
        <taxon>Pseudomonadati</taxon>
        <taxon>Pseudomonadota</taxon>
        <taxon>Gammaproteobacteria</taxon>
        <taxon>Alteromonadales</taxon>
        <taxon>Pseudoalteromonadaceae</taxon>
        <taxon>Pseudoalteromonas</taxon>
    </lineage>
</organism>
<sequence length="305" mass="35343">MTIQARFKDELFEKDASISPVAITAINTKNKQAQPEKPDARGSLTSLINELLAPFEGYGLNDLNNANLMNRVDSKFMLPLSFLPELLTHIQGQYRVLDIQGKRLFSYYNQYFDTPELDLYKAHHNGKLNRYKVRQRRYVDTATEYLEVKLKNNQSRTVKTRIKLAQTSNEQANSTAFIKEQMKNNFAHLNVTQQSGYNRIALANEEKAERLTLDFNLWYNTPKGDNKITLPGFFIAELKQSKKTKHSPFYKLMSKHHIFPASFSKYCIGCALLYPERLKVNRFKPVLAHLKHLNRTNPLLPLENN</sequence>
<evidence type="ECO:0000259" key="1">
    <source>
        <dbReference type="Pfam" id="PF09359"/>
    </source>
</evidence>
<feature type="domain" description="VTC" evidence="1">
    <location>
        <begin position="70"/>
        <end position="274"/>
    </location>
</feature>
<dbReference type="RefSeq" id="WP_089349375.1">
    <property type="nucleotide sequence ID" value="NZ_BJUM01000012.1"/>
</dbReference>
<name>A0A510XUH4_9GAMM</name>
<dbReference type="Gene3D" id="3.20.100.30">
    <property type="entry name" value="VTC, catalytic tunnel domain"/>
    <property type="match status" value="1"/>
</dbReference>
<evidence type="ECO:0000313" key="2">
    <source>
        <dbReference type="EMBL" id="GEK54678.1"/>
    </source>
</evidence>
<dbReference type="InterPro" id="IPR042267">
    <property type="entry name" value="VTC_sf"/>
</dbReference>
<gene>
    <name evidence="2" type="ORF">PES01_15230</name>
</gene>
<dbReference type="CDD" id="cd07750">
    <property type="entry name" value="PolyPPase_VTC_like"/>
    <property type="match status" value="1"/>
</dbReference>
<dbReference type="AlphaFoldDB" id="A0A510XUH4"/>